<sequence>MAASAGPGTRTKTKKKHFVPQRVKVLRSADPLLGVLAWGINHQVSYTHPRVLTCVSDLYAGLPSAGNGRRVISWRLIVWIELTGKEFCLPFLVPNLFIHTPASRIYLKGLWLEML</sequence>
<evidence type="ECO:0000313" key="1">
    <source>
        <dbReference type="EMBL" id="KAH7994193.1"/>
    </source>
</evidence>
<gene>
    <name evidence="1" type="ORF">K3G42_033445</name>
</gene>
<reference evidence="1" key="1">
    <citation type="submission" date="2021-08" db="EMBL/GenBank/DDBJ databases">
        <title>The first chromosome-level gecko genome reveals the dynamic sex chromosomes of Neotropical dwarf geckos (Sphaerodactylidae: Sphaerodactylus).</title>
        <authorList>
            <person name="Pinto B.J."/>
            <person name="Keating S.E."/>
            <person name="Gamble T."/>
        </authorList>
    </citation>
    <scope>NUCLEOTIDE SEQUENCE</scope>
    <source>
        <strain evidence="1">TG3544</strain>
    </source>
</reference>
<protein>
    <submittedName>
        <fullName evidence="1">Uncharacterized protein</fullName>
    </submittedName>
</protein>
<comment type="caution">
    <text evidence="1">The sequence shown here is derived from an EMBL/GenBank/DDBJ whole genome shotgun (WGS) entry which is preliminary data.</text>
</comment>
<proteinExistence type="predicted"/>
<keyword evidence="2" id="KW-1185">Reference proteome</keyword>
<name>A0ACB8EP44_9SAUR</name>
<organism evidence="1 2">
    <name type="scientific">Sphaerodactylus townsendi</name>
    <dbReference type="NCBI Taxonomy" id="933632"/>
    <lineage>
        <taxon>Eukaryota</taxon>
        <taxon>Metazoa</taxon>
        <taxon>Chordata</taxon>
        <taxon>Craniata</taxon>
        <taxon>Vertebrata</taxon>
        <taxon>Euteleostomi</taxon>
        <taxon>Lepidosauria</taxon>
        <taxon>Squamata</taxon>
        <taxon>Bifurcata</taxon>
        <taxon>Gekkota</taxon>
        <taxon>Sphaerodactylidae</taxon>
        <taxon>Sphaerodactylus</taxon>
    </lineage>
</organism>
<dbReference type="EMBL" id="CM037616">
    <property type="protein sequence ID" value="KAH7994193.1"/>
    <property type="molecule type" value="Genomic_DNA"/>
</dbReference>
<dbReference type="Proteomes" id="UP000827872">
    <property type="component" value="Linkage Group LG03"/>
</dbReference>
<evidence type="ECO:0000313" key="2">
    <source>
        <dbReference type="Proteomes" id="UP000827872"/>
    </source>
</evidence>
<accession>A0ACB8EP44</accession>